<feature type="transmembrane region" description="Helical" evidence="1">
    <location>
        <begin position="36"/>
        <end position="54"/>
    </location>
</feature>
<protein>
    <submittedName>
        <fullName evidence="2">Uncharacterized protein</fullName>
    </submittedName>
</protein>
<dbReference type="AlphaFoldDB" id="A0A6I2L0I4"/>
<keyword evidence="3" id="KW-1185">Reference proteome</keyword>
<accession>A0A6I2L0I4</accession>
<reference evidence="2 3" key="1">
    <citation type="submission" date="2019-11" db="EMBL/GenBank/DDBJ databases">
        <title>Novel species isolated from a subtropical stream in China.</title>
        <authorList>
            <person name="Lu H."/>
        </authorList>
    </citation>
    <scope>NUCLEOTIDE SEQUENCE [LARGE SCALE GENOMIC DNA]</scope>
    <source>
        <strain evidence="2 3">FT80W</strain>
    </source>
</reference>
<dbReference type="RefSeq" id="WP_154378273.1">
    <property type="nucleotide sequence ID" value="NZ_WKJK01000008.1"/>
</dbReference>
<name>A0A6I2L0I4_9BURK</name>
<organism evidence="2 3">
    <name type="scientific">Duganella guangzhouensis</name>
    <dbReference type="NCBI Taxonomy" id="2666084"/>
    <lineage>
        <taxon>Bacteria</taxon>
        <taxon>Pseudomonadati</taxon>
        <taxon>Pseudomonadota</taxon>
        <taxon>Betaproteobacteria</taxon>
        <taxon>Burkholderiales</taxon>
        <taxon>Oxalobacteraceae</taxon>
        <taxon>Telluria group</taxon>
        <taxon>Duganella</taxon>
    </lineage>
</organism>
<comment type="caution">
    <text evidence="2">The sequence shown here is derived from an EMBL/GenBank/DDBJ whole genome shotgun (WGS) entry which is preliminary data.</text>
</comment>
<keyword evidence="1" id="KW-0812">Transmembrane</keyword>
<keyword evidence="1" id="KW-0472">Membrane</keyword>
<evidence type="ECO:0000313" key="3">
    <source>
        <dbReference type="Proteomes" id="UP000433309"/>
    </source>
</evidence>
<evidence type="ECO:0000313" key="2">
    <source>
        <dbReference type="EMBL" id="MRW91661.1"/>
    </source>
</evidence>
<dbReference type="Proteomes" id="UP000433309">
    <property type="component" value="Unassembled WGS sequence"/>
</dbReference>
<proteinExistence type="predicted"/>
<dbReference type="EMBL" id="WKJK01000008">
    <property type="protein sequence ID" value="MRW91661.1"/>
    <property type="molecule type" value="Genomic_DNA"/>
</dbReference>
<keyword evidence="1" id="KW-1133">Transmembrane helix</keyword>
<sequence length="89" mass="9769">MPISDKPIVNYHEDIFQRDSSVAINEADRLVFAKQITLGLAIISSAIMVGYGCYPENRALAALFEVIKIGVLPMATLVISFYFTSGSKK</sequence>
<evidence type="ECO:0000256" key="1">
    <source>
        <dbReference type="SAM" id="Phobius"/>
    </source>
</evidence>
<gene>
    <name evidence="2" type="ORF">GJ699_16840</name>
</gene>
<feature type="transmembrane region" description="Helical" evidence="1">
    <location>
        <begin position="66"/>
        <end position="84"/>
    </location>
</feature>